<gene>
    <name evidence="2" type="ORF">HRR37_08100</name>
</gene>
<dbReference type="GeneID" id="56732137"/>
<proteinExistence type="predicted"/>
<keyword evidence="1" id="KW-0812">Transmembrane</keyword>
<dbReference type="Proteomes" id="UP000548673">
    <property type="component" value="Unassembled WGS sequence"/>
</dbReference>
<evidence type="ECO:0000313" key="2">
    <source>
        <dbReference type="EMBL" id="NYV42336.1"/>
    </source>
</evidence>
<keyword evidence="1" id="KW-1133">Transmembrane helix</keyword>
<evidence type="ECO:0000313" key="3">
    <source>
        <dbReference type="Proteomes" id="UP000548673"/>
    </source>
</evidence>
<sequence length="107" mass="12243">MNITDNHAFSLYKTVFHFIVLYELSCRGATAFSVKSVLAHGYRAARYQLVNPRQTFMQVLCITLANTIDSIAVGVCFISEKMKKDGTITFRLPHKQAQQHHNYLLYS</sequence>
<reference evidence="2 3" key="1">
    <citation type="submission" date="2020-05" db="EMBL/GenBank/DDBJ databases">
        <title>The draft genome of Cronobacter sakazakii strain 145005.</title>
        <authorList>
            <person name="Yang J."/>
            <person name="Liu L."/>
            <person name="Feng Y."/>
            <person name="Zong Z."/>
        </authorList>
    </citation>
    <scope>NUCLEOTIDE SEQUENCE [LARGE SCALE GENOMIC DNA]</scope>
    <source>
        <strain evidence="2 3">145005</strain>
    </source>
</reference>
<evidence type="ECO:0000256" key="1">
    <source>
        <dbReference type="SAM" id="Phobius"/>
    </source>
</evidence>
<dbReference type="EMBL" id="JABTXY010000023">
    <property type="protein sequence ID" value="NYV42336.1"/>
    <property type="molecule type" value="Genomic_DNA"/>
</dbReference>
<keyword evidence="1" id="KW-0472">Membrane</keyword>
<comment type="caution">
    <text evidence="2">The sequence shown here is derived from an EMBL/GenBank/DDBJ whole genome shotgun (WGS) entry which is preliminary data.</text>
</comment>
<accession>A0A7V7RCE5</accession>
<organism evidence="2 3">
    <name type="scientific">Cronobacter sakazakii</name>
    <name type="common">Enterobacter sakazakii</name>
    <dbReference type="NCBI Taxonomy" id="28141"/>
    <lineage>
        <taxon>Bacteria</taxon>
        <taxon>Pseudomonadati</taxon>
        <taxon>Pseudomonadota</taxon>
        <taxon>Gammaproteobacteria</taxon>
        <taxon>Enterobacterales</taxon>
        <taxon>Enterobacteriaceae</taxon>
        <taxon>Cronobacter</taxon>
    </lineage>
</organism>
<feature type="transmembrane region" description="Helical" evidence="1">
    <location>
        <begin position="56"/>
        <end position="78"/>
    </location>
</feature>
<dbReference type="RefSeq" id="WP_076722181.1">
    <property type="nucleotide sequence ID" value="NZ_CP011047.1"/>
</dbReference>
<dbReference type="AlphaFoldDB" id="A0A7V7RCE5"/>
<name>A0A7V7RCE5_CROSK</name>
<protein>
    <submittedName>
        <fullName evidence="2">Uncharacterized protein</fullName>
    </submittedName>
</protein>